<gene>
    <name evidence="10" type="ORF">TEA_018186</name>
</gene>
<dbReference type="Proteomes" id="UP000306102">
    <property type="component" value="Unassembled WGS sequence"/>
</dbReference>
<evidence type="ECO:0000313" key="11">
    <source>
        <dbReference type="Proteomes" id="UP000306102"/>
    </source>
</evidence>
<sequence>MTSTKLFVVVSVCEGDNNWIARVAIRCFRDVFVFVLLGIFLAGAVQGYWIVRKFVISEDGSVDVGIAQFVKWAMRVIAATFIFQSTLDTRLAMGALVSCLAIYLFITLFKWNGPNRTSDLVEDNLTYPTRPNYLYLSLQAMIAAISLLHVLDSNLEDEPPLNFDLRLRFFVVLGSTSLFKPCDLICKLNSDLRRPLYTKLGFATCNFSRGCRGDRGRCHALNLDEEIEMNSSIERNNDKQNQRNEIEELSSQLATLVGKVQCLSLLSNGSNGSKDHQRDDSFDAPHRRRAYSHSFDSRLNDTVKDLVFLEFHGSYYLDVFEEWLNTIESHLKSYDVTEARKSGGVLEEKECFVDEASLALTLLPMKEVVAIHFLDSKELMVESHEVEASWVLDDLCFREMPLVLSSKPFVPLCVDLVPGLVS</sequence>
<comment type="similarity">
    <text evidence="2">Belongs to the NEMP family.</text>
</comment>
<dbReference type="STRING" id="542762.A0A4S4D2B5"/>
<evidence type="ECO:0000256" key="3">
    <source>
        <dbReference type="ARBA" id="ARBA00022692"/>
    </source>
</evidence>
<keyword evidence="3 9" id="KW-0812">Transmembrane</keyword>
<keyword evidence="6 9" id="KW-0472">Membrane</keyword>
<accession>A0A4S4D2B5</accession>
<feature type="transmembrane region" description="Helical" evidence="9">
    <location>
        <begin position="132"/>
        <end position="151"/>
    </location>
</feature>
<proteinExistence type="inferred from homology"/>
<dbReference type="PANTHER" id="PTHR31587">
    <property type="entry name" value="TRANSMEMBRANE PROTEIN (DUF2215)"/>
    <property type="match status" value="1"/>
</dbReference>
<feature type="coiled-coil region" evidence="8">
    <location>
        <begin position="223"/>
        <end position="259"/>
    </location>
</feature>
<evidence type="ECO:0000256" key="5">
    <source>
        <dbReference type="ARBA" id="ARBA00022989"/>
    </source>
</evidence>
<dbReference type="InterPro" id="IPR019358">
    <property type="entry name" value="NEMP_fam"/>
</dbReference>
<evidence type="ECO:0000256" key="2">
    <source>
        <dbReference type="ARBA" id="ARBA00005748"/>
    </source>
</evidence>
<organism evidence="10 11">
    <name type="scientific">Camellia sinensis var. sinensis</name>
    <name type="common">China tea</name>
    <dbReference type="NCBI Taxonomy" id="542762"/>
    <lineage>
        <taxon>Eukaryota</taxon>
        <taxon>Viridiplantae</taxon>
        <taxon>Streptophyta</taxon>
        <taxon>Embryophyta</taxon>
        <taxon>Tracheophyta</taxon>
        <taxon>Spermatophyta</taxon>
        <taxon>Magnoliopsida</taxon>
        <taxon>eudicotyledons</taxon>
        <taxon>Gunneridae</taxon>
        <taxon>Pentapetalae</taxon>
        <taxon>asterids</taxon>
        <taxon>Ericales</taxon>
        <taxon>Theaceae</taxon>
        <taxon>Camellia</taxon>
    </lineage>
</organism>
<keyword evidence="4" id="KW-0732">Signal</keyword>
<comment type="caution">
    <text evidence="10">The sequence shown here is derived from an EMBL/GenBank/DDBJ whole genome shotgun (WGS) entry which is preliminary data.</text>
</comment>
<evidence type="ECO:0000256" key="8">
    <source>
        <dbReference type="SAM" id="Coils"/>
    </source>
</evidence>
<feature type="transmembrane region" description="Helical" evidence="9">
    <location>
        <begin position="31"/>
        <end position="51"/>
    </location>
</feature>
<evidence type="ECO:0000256" key="9">
    <source>
        <dbReference type="SAM" id="Phobius"/>
    </source>
</evidence>
<keyword evidence="7" id="KW-0539">Nucleus</keyword>
<name>A0A4S4D2B5_CAMSN</name>
<evidence type="ECO:0000256" key="1">
    <source>
        <dbReference type="ARBA" id="ARBA00004575"/>
    </source>
</evidence>
<comment type="subcellular location">
    <subcellularLocation>
        <location evidence="1">Nucleus inner membrane</location>
        <topology evidence="1">Multi-pass membrane protein</topology>
        <orientation evidence="1">Nucleoplasmic side</orientation>
    </subcellularLocation>
</comment>
<dbReference type="AlphaFoldDB" id="A0A4S4D2B5"/>
<keyword evidence="11" id="KW-1185">Reference proteome</keyword>
<dbReference type="GO" id="GO:0005637">
    <property type="term" value="C:nuclear inner membrane"/>
    <property type="evidence" value="ECO:0007669"/>
    <property type="project" value="UniProtKB-SubCell"/>
</dbReference>
<evidence type="ECO:0000313" key="10">
    <source>
        <dbReference type="EMBL" id="THF96288.1"/>
    </source>
</evidence>
<dbReference type="Pfam" id="PF10225">
    <property type="entry name" value="NEMP"/>
    <property type="match status" value="1"/>
</dbReference>
<evidence type="ECO:0000256" key="7">
    <source>
        <dbReference type="ARBA" id="ARBA00023242"/>
    </source>
</evidence>
<evidence type="ECO:0000256" key="6">
    <source>
        <dbReference type="ARBA" id="ARBA00023136"/>
    </source>
</evidence>
<evidence type="ECO:0000256" key="4">
    <source>
        <dbReference type="ARBA" id="ARBA00022729"/>
    </source>
</evidence>
<dbReference type="PANTHER" id="PTHR31587:SF3">
    <property type="entry name" value="EXPRESSED PROTEIN"/>
    <property type="match status" value="1"/>
</dbReference>
<reference evidence="10 11" key="1">
    <citation type="journal article" date="2018" name="Proc. Natl. Acad. Sci. U.S.A.">
        <title>Draft genome sequence of Camellia sinensis var. sinensis provides insights into the evolution of the tea genome and tea quality.</title>
        <authorList>
            <person name="Wei C."/>
            <person name="Yang H."/>
            <person name="Wang S."/>
            <person name="Zhao J."/>
            <person name="Liu C."/>
            <person name="Gao L."/>
            <person name="Xia E."/>
            <person name="Lu Y."/>
            <person name="Tai Y."/>
            <person name="She G."/>
            <person name="Sun J."/>
            <person name="Cao H."/>
            <person name="Tong W."/>
            <person name="Gao Q."/>
            <person name="Li Y."/>
            <person name="Deng W."/>
            <person name="Jiang X."/>
            <person name="Wang W."/>
            <person name="Chen Q."/>
            <person name="Zhang S."/>
            <person name="Li H."/>
            <person name="Wu J."/>
            <person name="Wang P."/>
            <person name="Li P."/>
            <person name="Shi C."/>
            <person name="Zheng F."/>
            <person name="Jian J."/>
            <person name="Huang B."/>
            <person name="Shan D."/>
            <person name="Shi M."/>
            <person name="Fang C."/>
            <person name="Yue Y."/>
            <person name="Li F."/>
            <person name="Li D."/>
            <person name="Wei S."/>
            <person name="Han B."/>
            <person name="Jiang C."/>
            <person name="Yin Y."/>
            <person name="Xia T."/>
            <person name="Zhang Z."/>
            <person name="Bennetzen J.L."/>
            <person name="Zhao S."/>
            <person name="Wan X."/>
        </authorList>
    </citation>
    <scope>NUCLEOTIDE SEQUENCE [LARGE SCALE GENOMIC DNA]</scope>
    <source>
        <strain evidence="11">cv. Shuchazao</strain>
        <tissue evidence="10">Leaf</tissue>
    </source>
</reference>
<keyword evidence="8" id="KW-0175">Coiled coil</keyword>
<dbReference type="EMBL" id="SDRB02012971">
    <property type="protein sequence ID" value="THF96288.1"/>
    <property type="molecule type" value="Genomic_DNA"/>
</dbReference>
<protein>
    <submittedName>
        <fullName evidence="10">Uncharacterized protein</fullName>
    </submittedName>
</protein>
<keyword evidence="5 9" id="KW-1133">Transmembrane helix</keyword>
<feature type="transmembrane region" description="Helical" evidence="9">
    <location>
        <begin position="91"/>
        <end position="111"/>
    </location>
</feature>